<proteinExistence type="inferred from homology"/>
<organism evidence="6">
    <name type="scientific">uncultured Nocardioidaceae bacterium</name>
    <dbReference type="NCBI Taxonomy" id="253824"/>
    <lineage>
        <taxon>Bacteria</taxon>
        <taxon>Bacillati</taxon>
        <taxon>Actinomycetota</taxon>
        <taxon>Actinomycetes</taxon>
        <taxon>Propionibacteriales</taxon>
        <taxon>Nocardioidaceae</taxon>
        <taxon>environmental samples</taxon>
    </lineage>
</organism>
<dbReference type="PANTHER" id="PTHR11022:SF41">
    <property type="entry name" value="PEPTIDOGLYCAN-RECOGNITION PROTEIN LC-RELATED"/>
    <property type="match status" value="1"/>
</dbReference>
<dbReference type="InterPro" id="IPR036505">
    <property type="entry name" value="Amidase/PGRP_sf"/>
</dbReference>
<evidence type="ECO:0000256" key="1">
    <source>
        <dbReference type="ARBA" id="ARBA00007553"/>
    </source>
</evidence>
<dbReference type="Gene3D" id="3.40.80.10">
    <property type="entry name" value="Peptidoglycan recognition protein-like"/>
    <property type="match status" value="1"/>
</dbReference>
<protein>
    <recommendedName>
        <fullName evidence="7">N-acetylmuramoyl-L-alanine amidase</fullName>
    </recommendedName>
</protein>
<feature type="domain" description="N-acetylmuramoyl-L-alanine amidase" evidence="4">
    <location>
        <begin position="272"/>
        <end position="424"/>
    </location>
</feature>
<keyword evidence="2" id="KW-0732">Signal</keyword>
<dbReference type="Gene3D" id="2.130.10.130">
    <property type="entry name" value="Integrin alpha, N-terminal"/>
    <property type="match status" value="2"/>
</dbReference>
<evidence type="ECO:0000259" key="5">
    <source>
        <dbReference type="SMART" id="SM00701"/>
    </source>
</evidence>
<feature type="region of interest" description="Disordered" evidence="3">
    <location>
        <begin position="78"/>
        <end position="111"/>
    </location>
</feature>
<feature type="domain" description="Peptidoglycan recognition protein family" evidence="5">
    <location>
        <begin position="259"/>
        <end position="407"/>
    </location>
</feature>
<feature type="compositionally biased region" description="Polar residues" evidence="3">
    <location>
        <begin position="97"/>
        <end position="110"/>
    </location>
</feature>
<feature type="region of interest" description="Disordered" evidence="3">
    <location>
        <begin position="207"/>
        <end position="229"/>
    </location>
</feature>
<sequence>MSPNQARLVTLCQQTLALGVVLAVLTPASGVVSLDIVDQRPGDTPVTGTTSPAGACALGLASATVPTRAVTPEVTEVPLTTGTGGTAGLGGRTVQGRPTTSTRVVSTPQPVTGYGAVGVTWEHGQELEEEQITVRVRTRTGDTWSAWEDLEYHDEHGPDPDSPEGASTRPGTEPLLVGDVDDVQVETRTTGTPLPDDLSLALVDPGATRATSRQAPAAGSADPGGTASYEADHAAEGSLVGADQADGISLSAASATTQPTVFTRAQWGADESMRDRSSLRYGSISAGFVHHTVNANDYTEAQVPAIMRSIYAYHTRSRGWSDIGYNFLVDRFGRIWEGRYGGIDKPVVGAHTLGYNEYSFAMSAIGNFDTVQPPDVMLRAYGQLFAWKLSLHGVNPASTSQRVGSRTFAAINGHRDAGSTACPGRYLYAQIPRIRTYATQAAPTTPVPPAPPAPTQVTVGAPAPQNNLLGTPYPDIVVRRQADGAALVVPTGGLTSIASRVVVGKKGWDERSDVLVSPDLTGDAFSDLVTADRDGVVRVRAGKGNGKFGATVKKLRLRKHSLLAAVGDLDGDGRNDLVSRHKGYLTTLLGTARGFARKRVVKGFGNYLQLVGPGDLTGDGRSDVVARRKGGLHLYPGDGAGGFGAAQRLGGSWSGYDRIVAGDYTADGRPDIVARARSGKVYVFPGLGGTSFGAPLGPVANLRSVRFLSGGGQLVGGAGSDLMGVSGEKLVVLANRDTFDLGAPVETGVSFTGMNLILNAGDVNRDGFGDVLTRDAAGQLWLFTGNGQGRLAAGRVLSTGWGPVSGLTAVGDVTGDGLPDLMGTLGGRLTVWRGDGTTFTAGAPVAGRPLARAGLPADLAPFDWVIGVQDLRLRAGNDFIVRERTTGRLYLYEGRASGISSPRLLGEGWGAFDLAG</sequence>
<reference evidence="6" key="1">
    <citation type="submission" date="2020-02" db="EMBL/GenBank/DDBJ databases">
        <authorList>
            <person name="Meier V. D."/>
        </authorList>
    </citation>
    <scope>NUCLEOTIDE SEQUENCE</scope>
    <source>
        <strain evidence="6">AVDCRST_MAG36</strain>
    </source>
</reference>
<accession>A0A6J4MGN8</accession>
<dbReference type="InterPro" id="IPR015510">
    <property type="entry name" value="PGRP"/>
</dbReference>
<dbReference type="Pfam" id="PF13517">
    <property type="entry name" value="FG-GAP_3"/>
    <property type="match status" value="3"/>
</dbReference>
<evidence type="ECO:0008006" key="7">
    <source>
        <dbReference type="Google" id="ProtNLM"/>
    </source>
</evidence>
<dbReference type="PANTHER" id="PTHR11022">
    <property type="entry name" value="PEPTIDOGLYCAN RECOGNITION PROTEIN"/>
    <property type="match status" value="1"/>
</dbReference>
<evidence type="ECO:0000313" key="6">
    <source>
        <dbReference type="EMBL" id="CAA9357241.1"/>
    </source>
</evidence>
<dbReference type="SMART" id="SM00701">
    <property type="entry name" value="PGRP"/>
    <property type="match status" value="1"/>
</dbReference>
<dbReference type="AlphaFoldDB" id="A0A6J4MGN8"/>
<name>A0A6J4MGN8_9ACTN</name>
<evidence type="ECO:0000256" key="3">
    <source>
        <dbReference type="SAM" id="MobiDB-lite"/>
    </source>
</evidence>
<dbReference type="EMBL" id="CADCUH010000155">
    <property type="protein sequence ID" value="CAA9357241.1"/>
    <property type="molecule type" value="Genomic_DNA"/>
</dbReference>
<dbReference type="GO" id="GO:0008270">
    <property type="term" value="F:zinc ion binding"/>
    <property type="evidence" value="ECO:0007669"/>
    <property type="project" value="InterPro"/>
</dbReference>
<dbReference type="SUPFAM" id="SSF69318">
    <property type="entry name" value="Integrin alpha N-terminal domain"/>
    <property type="match status" value="2"/>
</dbReference>
<gene>
    <name evidence="6" type="ORF">AVDCRST_MAG36-2375</name>
</gene>
<dbReference type="InterPro" id="IPR028994">
    <property type="entry name" value="Integrin_alpha_N"/>
</dbReference>
<dbReference type="InterPro" id="IPR002502">
    <property type="entry name" value="Amidase_domain"/>
</dbReference>
<dbReference type="GO" id="GO:0008745">
    <property type="term" value="F:N-acetylmuramoyl-L-alanine amidase activity"/>
    <property type="evidence" value="ECO:0007669"/>
    <property type="project" value="InterPro"/>
</dbReference>
<dbReference type="SMART" id="SM00644">
    <property type="entry name" value="Ami_2"/>
    <property type="match status" value="1"/>
</dbReference>
<evidence type="ECO:0000256" key="2">
    <source>
        <dbReference type="ARBA" id="ARBA00022729"/>
    </source>
</evidence>
<dbReference type="CDD" id="cd06583">
    <property type="entry name" value="PGRP"/>
    <property type="match status" value="1"/>
</dbReference>
<dbReference type="InterPro" id="IPR013517">
    <property type="entry name" value="FG-GAP"/>
</dbReference>
<evidence type="ECO:0000259" key="4">
    <source>
        <dbReference type="SMART" id="SM00644"/>
    </source>
</evidence>
<comment type="similarity">
    <text evidence="1">Belongs to the N-acetylmuramoyl-L-alanine amidase 2 family.</text>
</comment>
<feature type="compositionally biased region" description="Gly residues" evidence="3">
    <location>
        <begin position="82"/>
        <end position="93"/>
    </location>
</feature>
<dbReference type="SUPFAM" id="SSF55846">
    <property type="entry name" value="N-acetylmuramoyl-L-alanine amidase-like"/>
    <property type="match status" value="1"/>
</dbReference>
<feature type="region of interest" description="Disordered" evidence="3">
    <location>
        <begin position="152"/>
        <end position="179"/>
    </location>
</feature>
<dbReference type="Pfam" id="PF01510">
    <property type="entry name" value="Amidase_2"/>
    <property type="match status" value="1"/>
</dbReference>
<dbReference type="GO" id="GO:0009253">
    <property type="term" value="P:peptidoglycan catabolic process"/>
    <property type="evidence" value="ECO:0007669"/>
    <property type="project" value="InterPro"/>
</dbReference>
<dbReference type="InterPro" id="IPR006619">
    <property type="entry name" value="PGRP_domain_met/bac"/>
</dbReference>